<organism evidence="2 3">
    <name type="scientific">Arundinibacter roseus</name>
    <dbReference type="NCBI Taxonomy" id="2070510"/>
    <lineage>
        <taxon>Bacteria</taxon>
        <taxon>Pseudomonadati</taxon>
        <taxon>Bacteroidota</taxon>
        <taxon>Cytophagia</taxon>
        <taxon>Cytophagales</taxon>
        <taxon>Spirosomataceae</taxon>
        <taxon>Arundinibacter</taxon>
    </lineage>
</organism>
<dbReference type="NCBIfam" id="TIGR02593">
    <property type="entry name" value="CRISPR_cas5"/>
    <property type="match status" value="1"/>
</dbReference>
<gene>
    <name evidence="2" type="primary">cas5</name>
    <name evidence="2" type="ORF">EZE20_02910</name>
</gene>
<dbReference type="AlphaFoldDB" id="A0A4R4KLR8"/>
<keyword evidence="1" id="KW-0051">Antiviral defense</keyword>
<comment type="caution">
    <text evidence="2">The sequence shown here is derived from an EMBL/GenBank/DDBJ whole genome shotgun (WGS) entry which is preliminary data.</text>
</comment>
<accession>A0A4R4KLR8</accession>
<keyword evidence="3" id="KW-1185">Reference proteome</keyword>
<dbReference type="EMBL" id="SMJU01000002">
    <property type="protein sequence ID" value="TDB67892.1"/>
    <property type="molecule type" value="Genomic_DNA"/>
</dbReference>
<evidence type="ECO:0000313" key="2">
    <source>
        <dbReference type="EMBL" id="TDB67892.1"/>
    </source>
</evidence>
<dbReference type="RefSeq" id="WP_132114327.1">
    <property type="nucleotide sequence ID" value="NZ_SMJU01000002.1"/>
</dbReference>
<protein>
    <submittedName>
        <fullName evidence="2">CRISPR-associated protein Cas5</fullName>
    </submittedName>
</protein>
<dbReference type="GO" id="GO:0051607">
    <property type="term" value="P:defense response to virus"/>
    <property type="evidence" value="ECO:0007669"/>
    <property type="project" value="UniProtKB-KW"/>
</dbReference>
<evidence type="ECO:0000256" key="1">
    <source>
        <dbReference type="ARBA" id="ARBA00023118"/>
    </source>
</evidence>
<dbReference type="OrthoDB" id="5363158at2"/>
<name>A0A4R4KLR8_9BACT</name>
<sequence>MEKLVSIDLKSDFGFFRKPDANNTVNLSYNMLHKPALLGIFGAIVGLEGYKRKGEVPQYYEEFKDLKIGIEPLDHEKGNFQKTVIKYSNTAGYANNGSTYLTEEATLIKPGYRVYALLDLENDKQHLLYEYLKEGKAEYLPYFGKNEFAAWWENFQEHDYQAIENPFGIFKIKTLFIKKDIINQQKTTPLFDFMSFWEEETPFMYFERLPRGFDLTLFQYVLGDSVFTTFGIKQSANIDNLFHLTGSEYYVQLL</sequence>
<dbReference type="Proteomes" id="UP000295706">
    <property type="component" value="Unassembled WGS sequence"/>
</dbReference>
<proteinExistence type="predicted"/>
<dbReference type="InterPro" id="IPR013422">
    <property type="entry name" value="CRISPR-assoc_prot_Cas5_N"/>
</dbReference>
<evidence type="ECO:0000313" key="3">
    <source>
        <dbReference type="Proteomes" id="UP000295706"/>
    </source>
</evidence>
<reference evidence="2 3" key="1">
    <citation type="submission" date="2019-02" db="EMBL/GenBank/DDBJ databases">
        <title>Arundinibacter roseus gen. nov., sp. nov., a new member of the family Cytophagaceae.</title>
        <authorList>
            <person name="Szuroczki S."/>
            <person name="Khayer B."/>
            <person name="Sproer C."/>
            <person name="Toumi M."/>
            <person name="Szabo A."/>
            <person name="Felfoldi T."/>
            <person name="Schumann P."/>
            <person name="Toth E."/>
        </authorList>
    </citation>
    <scope>NUCLEOTIDE SEQUENCE [LARGE SCALE GENOMIC DNA]</scope>
    <source>
        <strain evidence="2 3">DMA-k-7a</strain>
    </source>
</reference>
<dbReference type="Gene3D" id="3.30.70.2660">
    <property type="match status" value="1"/>
</dbReference>